<sequence length="293" mass="32888">MRELVRERRNMSEIAIERSGLSPTKDVDPGESPRAVFACELRRYRQAARLSQRALASRMGFSDSLVAMVETLRRPPTDDFARACDRALGLDGTMFGLYIATTWNRAPAHLRPWLEQEEEADVLRSWEPILIPGLLQTEAYAHAMFSAAPGLTPQEVGERLASRMQRQSILQRDKPPATSFIMDEAVIRRCIGSAEVLREQLRFLLEVAHRPKITIQIVPYDAGEHCGLAGGFIIAERNGSPYAAYTDAQPNGRTIEDRQVIVELTARYDAVRAEALPFKQSLRLIQEVVNQSG</sequence>
<dbReference type="EMBL" id="JBHTCG010000028">
    <property type="protein sequence ID" value="MFC7386626.1"/>
    <property type="molecule type" value="Genomic_DNA"/>
</dbReference>
<keyword evidence="3" id="KW-1185">Reference proteome</keyword>
<reference evidence="3" key="1">
    <citation type="journal article" date="2019" name="Int. J. Syst. Evol. Microbiol.">
        <title>The Global Catalogue of Microorganisms (GCM) 10K type strain sequencing project: providing services to taxonomists for standard genome sequencing and annotation.</title>
        <authorList>
            <consortium name="The Broad Institute Genomics Platform"/>
            <consortium name="The Broad Institute Genome Sequencing Center for Infectious Disease"/>
            <person name="Wu L."/>
            <person name="Ma J."/>
        </authorList>
    </citation>
    <scope>NUCLEOTIDE SEQUENCE [LARGE SCALE GENOMIC DNA]</scope>
    <source>
        <strain evidence="3">CECT 7649</strain>
    </source>
</reference>
<gene>
    <name evidence="2" type="ORF">ACFQSB_30770</name>
</gene>
<comment type="caution">
    <text evidence="2">The sequence shown here is derived from an EMBL/GenBank/DDBJ whole genome shotgun (WGS) entry which is preliminary data.</text>
</comment>
<evidence type="ECO:0000259" key="1">
    <source>
        <dbReference type="PROSITE" id="PS50943"/>
    </source>
</evidence>
<feature type="domain" description="HTH cro/C1-type" evidence="1">
    <location>
        <begin position="41"/>
        <end position="95"/>
    </location>
</feature>
<proteinExistence type="predicted"/>
<dbReference type="RefSeq" id="WP_380830352.1">
    <property type="nucleotide sequence ID" value="NZ_JBHTCG010000028.1"/>
</dbReference>
<dbReference type="InterPro" id="IPR010982">
    <property type="entry name" value="Lambda_DNA-bd_dom_sf"/>
</dbReference>
<dbReference type="InterPro" id="IPR001387">
    <property type="entry name" value="Cro/C1-type_HTH"/>
</dbReference>
<dbReference type="SMART" id="SM00530">
    <property type="entry name" value="HTH_XRE"/>
    <property type="match status" value="1"/>
</dbReference>
<protein>
    <submittedName>
        <fullName evidence="2">Scr1 family TA system antitoxin-like transcriptional regulator</fullName>
    </submittedName>
</protein>
<dbReference type="Pfam" id="PF13560">
    <property type="entry name" value="HTH_31"/>
    <property type="match status" value="1"/>
</dbReference>
<dbReference type="Gene3D" id="1.10.260.40">
    <property type="entry name" value="lambda repressor-like DNA-binding domains"/>
    <property type="match status" value="1"/>
</dbReference>
<organism evidence="2 3">
    <name type="scientific">Sphaerisporangium rhizosphaerae</name>
    <dbReference type="NCBI Taxonomy" id="2269375"/>
    <lineage>
        <taxon>Bacteria</taxon>
        <taxon>Bacillati</taxon>
        <taxon>Actinomycetota</taxon>
        <taxon>Actinomycetes</taxon>
        <taxon>Streptosporangiales</taxon>
        <taxon>Streptosporangiaceae</taxon>
        <taxon>Sphaerisporangium</taxon>
    </lineage>
</organism>
<dbReference type="Proteomes" id="UP001596496">
    <property type="component" value="Unassembled WGS sequence"/>
</dbReference>
<dbReference type="PROSITE" id="PS50943">
    <property type="entry name" value="HTH_CROC1"/>
    <property type="match status" value="1"/>
</dbReference>
<dbReference type="Pfam" id="PF19054">
    <property type="entry name" value="DUF5753"/>
    <property type="match status" value="1"/>
</dbReference>
<dbReference type="InterPro" id="IPR043917">
    <property type="entry name" value="DUF5753"/>
</dbReference>
<dbReference type="CDD" id="cd00093">
    <property type="entry name" value="HTH_XRE"/>
    <property type="match status" value="1"/>
</dbReference>
<evidence type="ECO:0000313" key="3">
    <source>
        <dbReference type="Proteomes" id="UP001596496"/>
    </source>
</evidence>
<accession>A0ABW2PHB9</accession>
<name>A0ABW2PHB9_9ACTN</name>
<dbReference type="SUPFAM" id="SSF47413">
    <property type="entry name" value="lambda repressor-like DNA-binding domains"/>
    <property type="match status" value="1"/>
</dbReference>
<evidence type="ECO:0000313" key="2">
    <source>
        <dbReference type="EMBL" id="MFC7386626.1"/>
    </source>
</evidence>